<accession>A0AAD1Y523</accession>
<organism evidence="2 3">
    <name type="scientific">Euplotes crassus</name>
    <dbReference type="NCBI Taxonomy" id="5936"/>
    <lineage>
        <taxon>Eukaryota</taxon>
        <taxon>Sar</taxon>
        <taxon>Alveolata</taxon>
        <taxon>Ciliophora</taxon>
        <taxon>Intramacronucleata</taxon>
        <taxon>Spirotrichea</taxon>
        <taxon>Hypotrichia</taxon>
        <taxon>Euplotida</taxon>
        <taxon>Euplotidae</taxon>
        <taxon>Moneuplotes</taxon>
    </lineage>
</organism>
<evidence type="ECO:0000256" key="1">
    <source>
        <dbReference type="SAM" id="Phobius"/>
    </source>
</evidence>
<sequence length="123" mass="13729">MNRGWNIAGVTIAGFSLCFGFYGRRLVKFTSVENYKKYHMATLCNLVSGVGISMTRKTKHPIQAGILFIAGLGLASGMGYYEGLLDMWDKEPEFETETYTRIGRYLILAGYGLLILKNGNFIP</sequence>
<dbReference type="AlphaFoldDB" id="A0AAD1Y523"/>
<keyword evidence="1" id="KW-1133">Transmembrane helix</keyword>
<feature type="transmembrane region" description="Helical" evidence="1">
    <location>
        <begin position="6"/>
        <end position="27"/>
    </location>
</feature>
<reference evidence="2" key="1">
    <citation type="submission" date="2023-07" db="EMBL/GenBank/DDBJ databases">
        <authorList>
            <consortium name="AG Swart"/>
            <person name="Singh M."/>
            <person name="Singh A."/>
            <person name="Seah K."/>
            <person name="Emmerich C."/>
        </authorList>
    </citation>
    <scope>NUCLEOTIDE SEQUENCE</scope>
    <source>
        <strain evidence="2">DP1</strain>
    </source>
</reference>
<gene>
    <name evidence="2" type="ORF">ECRASSUSDP1_LOCUS25520</name>
</gene>
<dbReference type="Proteomes" id="UP001295684">
    <property type="component" value="Unassembled WGS sequence"/>
</dbReference>
<proteinExistence type="predicted"/>
<dbReference type="EMBL" id="CAMPGE010026307">
    <property type="protein sequence ID" value="CAI2384001.1"/>
    <property type="molecule type" value="Genomic_DNA"/>
</dbReference>
<evidence type="ECO:0000313" key="2">
    <source>
        <dbReference type="EMBL" id="CAI2384001.1"/>
    </source>
</evidence>
<feature type="transmembrane region" description="Helical" evidence="1">
    <location>
        <begin position="101"/>
        <end position="119"/>
    </location>
</feature>
<keyword evidence="3" id="KW-1185">Reference proteome</keyword>
<protein>
    <submittedName>
        <fullName evidence="2">Uncharacterized protein</fullName>
    </submittedName>
</protein>
<feature type="transmembrane region" description="Helical" evidence="1">
    <location>
        <begin position="62"/>
        <end position="81"/>
    </location>
</feature>
<keyword evidence="1" id="KW-0472">Membrane</keyword>
<comment type="caution">
    <text evidence="2">The sequence shown here is derived from an EMBL/GenBank/DDBJ whole genome shotgun (WGS) entry which is preliminary data.</text>
</comment>
<keyword evidence="1" id="KW-0812">Transmembrane</keyword>
<name>A0AAD1Y523_EUPCR</name>
<evidence type="ECO:0000313" key="3">
    <source>
        <dbReference type="Proteomes" id="UP001295684"/>
    </source>
</evidence>